<dbReference type="PANTHER" id="PTHR44196">
    <property type="entry name" value="DEHYDROGENASE/REDUCTASE SDR FAMILY MEMBER 7B"/>
    <property type="match status" value="1"/>
</dbReference>
<dbReference type="PRINTS" id="PR00081">
    <property type="entry name" value="GDHRDH"/>
</dbReference>
<comment type="similarity">
    <text evidence="1">Belongs to the short-chain dehydrogenases/reductases (SDR) family.</text>
</comment>
<protein>
    <recommendedName>
        <fullName evidence="5">SDR family NAD(P)-dependent oxidoreductase</fullName>
    </recommendedName>
</protein>
<evidence type="ECO:0000313" key="3">
    <source>
        <dbReference type="EMBL" id="MBB4099350.1"/>
    </source>
</evidence>
<dbReference type="GO" id="GO:0016491">
    <property type="term" value="F:oxidoreductase activity"/>
    <property type="evidence" value="ECO:0007669"/>
    <property type="project" value="UniProtKB-KW"/>
</dbReference>
<evidence type="ECO:0000313" key="4">
    <source>
        <dbReference type="Proteomes" id="UP000557392"/>
    </source>
</evidence>
<dbReference type="InterPro" id="IPR002347">
    <property type="entry name" value="SDR_fam"/>
</dbReference>
<dbReference type="Pfam" id="PF00106">
    <property type="entry name" value="adh_short"/>
    <property type="match status" value="1"/>
</dbReference>
<dbReference type="Gene3D" id="3.40.50.720">
    <property type="entry name" value="NAD(P)-binding Rossmann-like Domain"/>
    <property type="match status" value="1"/>
</dbReference>
<dbReference type="PROSITE" id="PS00061">
    <property type="entry name" value="ADH_SHORT"/>
    <property type="match status" value="1"/>
</dbReference>
<dbReference type="CDD" id="cd05233">
    <property type="entry name" value="SDR_c"/>
    <property type="match status" value="1"/>
</dbReference>
<dbReference type="EMBL" id="JACIEH010000002">
    <property type="protein sequence ID" value="MBB4099350.1"/>
    <property type="molecule type" value="Genomic_DNA"/>
</dbReference>
<dbReference type="PANTHER" id="PTHR44196:SF2">
    <property type="entry name" value="SHORT-CHAIN DEHYDROGENASE-RELATED"/>
    <property type="match status" value="1"/>
</dbReference>
<dbReference type="InterPro" id="IPR036291">
    <property type="entry name" value="NAD(P)-bd_dom_sf"/>
</dbReference>
<evidence type="ECO:0000256" key="1">
    <source>
        <dbReference type="ARBA" id="ARBA00006484"/>
    </source>
</evidence>
<proteinExistence type="inferred from homology"/>
<name>A0A7W6JVU1_9SPHN</name>
<gene>
    <name evidence="3" type="ORF">GGR46_002914</name>
</gene>
<accession>A0A7W6JVU1</accession>
<evidence type="ECO:0008006" key="5">
    <source>
        <dbReference type="Google" id="ProtNLM"/>
    </source>
</evidence>
<keyword evidence="2" id="KW-0560">Oxidoreductase</keyword>
<evidence type="ECO:0000256" key="2">
    <source>
        <dbReference type="ARBA" id="ARBA00023002"/>
    </source>
</evidence>
<dbReference type="AlphaFoldDB" id="A0A7W6JVU1"/>
<keyword evidence="4" id="KW-1185">Reference proteome</keyword>
<comment type="caution">
    <text evidence="3">The sequence shown here is derived from an EMBL/GenBank/DDBJ whole genome shotgun (WGS) entry which is preliminary data.</text>
</comment>
<dbReference type="Proteomes" id="UP000557392">
    <property type="component" value="Unassembled WGS sequence"/>
</dbReference>
<organism evidence="3 4">
    <name type="scientific">Sphingomonas kyeonggiensis</name>
    <dbReference type="NCBI Taxonomy" id="1268553"/>
    <lineage>
        <taxon>Bacteria</taxon>
        <taxon>Pseudomonadati</taxon>
        <taxon>Pseudomonadota</taxon>
        <taxon>Alphaproteobacteria</taxon>
        <taxon>Sphingomonadales</taxon>
        <taxon>Sphingomonadaceae</taxon>
        <taxon>Sphingomonas</taxon>
    </lineage>
</organism>
<dbReference type="SUPFAM" id="SSF51735">
    <property type="entry name" value="NAD(P)-binding Rossmann-fold domains"/>
    <property type="match status" value="1"/>
</dbReference>
<dbReference type="GO" id="GO:0016020">
    <property type="term" value="C:membrane"/>
    <property type="evidence" value="ECO:0007669"/>
    <property type="project" value="TreeGrafter"/>
</dbReference>
<dbReference type="InterPro" id="IPR020904">
    <property type="entry name" value="Sc_DH/Rdtase_CS"/>
</dbReference>
<reference evidence="3 4" key="1">
    <citation type="submission" date="2020-08" db="EMBL/GenBank/DDBJ databases">
        <title>Genomic Encyclopedia of Type Strains, Phase IV (KMG-IV): sequencing the most valuable type-strain genomes for metagenomic binning, comparative biology and taxonomic classification.</title>
        <authorList>
            <person name="Goeker M."/>
        </authorList>
    </citation>
    <scope>NUCLEOTIDE SEQUENCE [LARGE SCALE GENOMIC DNA]</scope>
    <source>
        <strain evidence="3 4">DSM 101806</strain>
    </source>
</reference>
<sequence>MADDLARRGYPLVLTARSRPALEDVARRIRDEQGVEVIVQTSDLSKLDGVKELIAALDAQDIRPSILVNNAGFGLNERFEEHGPERLEAMLHLNILALTTLTHVYAQRMKTHGGGHILLVASLAAHMPAPLMAAYGASKAYVLSLGEALHVEFAPQVRVTVLSPGYMETGFDDTSGFRPNAATKRTALAPASVARIGLDALFAGKASVVAGRANKFAALLARILPRTFMARQLYKSAGERFREG</sequence>